<keyword evidence="13" id="KW-0238">DNA-binding</keyword>
<feature type="region of interest" description="Disordered" evidence="18">
    <location>
        <begin position="1"/>
        <end position="24"/>
    </location>
</feature>
<comment type="similarity">
    <text evidence="3">Belongs to the ku70 family.</text>
</comment>
<evidence type="ECO:0000256" key="17">
    <source>
        <dbReference type="ARBA" id="ARBA00031811"/>
    </source>
</evidence>
<dbReference type="InterPro" id="IPR047087">
    <property type="entry name" value="KU70_core_dom"/>
</dbReference>
<dbReference type="Pfam" id="PF02735">
    <property type="entry name" value="Ku"/>
    <property type="match status" value="1"/>
</dbReference>
<organism evidence="20 21">
    <name type="scientific">Austropuccinia psidii MF-1</name>
    <dbReference type="NCBI Taxonomy" id="1389203"/>
    <lineage>
        <taxon>Eukaryota</taxon>
        <taxon>Fungi</taxon>
        <taxon>Dikarya</taxon>
        <taxon>Basidiomycota</taxon>
        <taxon>Pucciniomycotina</taxon>
        <taxon>Pucciniomycetes</taxon>
        <taxon>Pucciniales</taxon>
        <taxon>Sphaerophragmiaceae</taxon>
        <taxon>Austropuccinia</taxon>
    </lineage>
</organism>
<evidence type="ECO:0000256" key="13">
    <source>
        <dbReference type="ARBA" id="ARBA00023125"/>
    </source>
</evidence>
<comment type="caution">
    <text evidence="20">The sequence shown here is derived from an EMBL/GenBank/DDBJ whole genome shotgun (WGS) entry which is preliminary data.</text>
</comment>
<evidence type="ECO:0000256" key="5">
    <source>
        <dbReference type="ARBA" id="ARBA00021796"/>
    </source>
</evidence>
<evidence type="ECO:0000256" key="11">
    <source>
        <dbReference type="ARBA" id="ARBA00022840"/>
    </source>
</evidence>
<dbReference type="PANTHER" id="PTHR12604:SF2">
    <property type="entry name" value="X-RAY REPAIR CROSS-COMPLEMENTING PROTEIN 6"/>
    <property type="match status" value="1"/>
</dbReference>
<evidence type="ECO:0000256" key="18">
    <source>
        <dbReference type="SAM" id="MobiDB-lite"/>
    </source>
</evidence>
<dbReference type="GO" id="GO:0000781">
    <property type="term" value="C:chromosome, telomeric region"/>
    <property type="evidence" value="ECO:0007669"/>
    <property type="project" value="UniProtKB-SubCell"/>
</dbReference>
<evidence type="ECO:0000256" key="12">
    <source>
        <dbReference type="ARBA" id="ARBA00022895"/>
    </source>
</evidence>
<dbReference type="Pfam" id="PF03730">
    <property type="entry name" value="Ku_C"/>
    <property type="match status" value="1"/>
</dbReference>
<dbReference type="InterPro" id="IPR006164">
    <property type="entry name" value="DNA_bd_Ku70/Ku80"/>
</dbReference>
<evidence type="ECO:0000256" key="8">
    <source>
        <dbReference type="ARBA" id="ARBA00022763"/>
    </source>
</evidence>
<comment type="subcellular location">
    <subcellularLocation>
        <location evidence="2">Chromosome</location>
        <location evidence="2">Telomere</location>
    </subcellularLocation>
    <subcellularLocation>
        <location evidence="1">Nucleus</location>
    </subcellularLocation>
</comment>
<evidence type="ECO:0000313" key="21">
    <source>
        <dbReference type="Proteomes" id="UP000765509"/>
    </source>
</evidence>
<evidence type="ECO:0000256" key="2">
    <source>
        <dbReference type="ARBA" id="ARBA00004574"/>
    </source>
</evidence>
<dbReference type="CDD" id="cd00788">
    <property type="entry name" value="KU70"/>
    <property type="match status" value="1"/>
</dbReference>
<dbReference type="EC" id="3.6.4.12" evidence="4"/>
<gene>
    <name evidence="20" type="ORF">O181_049057</name>
</gene>
<dbReference type="InterPro" id="IPR016194">
    <property type="entry name" value="SPOC-like_C_dom_sf"/>
</dbReference>
<dbReference type="AlphaFoldDB" id="A0A9Q3E126"/>
<dbReference type="Gene3D" id="1.10.1600.10">
    <property type="match status" value="1"/>
</dbReference>
<dbReference type="InterPro" id="IPR005160">
    <property type="entry name" value="Ku_C"/>
</dbReference>
<proteinExistence type="inferred from homology"/>
<feature type="region of interest" description="Disordered" evidence="18">
    <location>
        <begin position="580"/>
        <end position="601"/>
    </location>
</feature>
<dbReference type="PIRSF" id="PIRSF003033">
    <property type="entry name" value="Ku70"/>
    <property type="match status" value="1"/>
</dbReference>
<dbReference type="GO" id="GO:0042162">
    <property type="term" value="F:telomeric DNA binding"/>
    <property type="evidence" value="ECO:0007669"/>
    <property type="project" value="InterPro"/>
</dbReference>
<keyword evidence="9" id="KW-0378">Hydrolase</keyword>
<dbReference type="InterPro" id="IPR006165">
    <property type="entry name" value="Ku70"/>
</dbReference>
<keyword evidence="16" id="KW-0539">Nucleus</keyword>
<evidence type="ECO:0000256" key="15">
    <source>
        <dbReference type="ARBA" id="ARBA00023204"/>
    </source>
</evidence>
<dbReference type="InterPro" id="IPR036465">
    <property type="entry name" value="vWFA_dom_sf"/>
</dbReference>
<protein>
    <recommendedName>
        <fullName evidence="5">ATP-dependent DNA helicase II subunit 1</fullName>
        <ecNumber evidence="4">3.6.4.12</ecNumber>
    </recommendedName>
    <alternativeName>
        <fullName evidence="17">ATP-dependent DNA helicase II subunit Ku70</fullName>
    </alternativeName>
</protein>
<dbReference type="GO" id="GO:0005524">
    <property type="term" value="F:ATP binding"/>
    <property type="evidence" value="ECO:0007669"/>
    <property type="project" value="UniProtKB-KW"/>
</dbReference>
<dbReference type="Gene3D" id="4.10.970.10">
    <property type="entry name" value="Ku70, bridge and pillars"/>
    <property type="match status" value="1"/>
</dbReference>
<evidence type="ECO:0000256" key="3">
    <source>
        <dbReference type="ARBA" id="ARBA00005240"/>
    </source>
</evidence>
<dbReference type="PANTHER" id="PTHR12604">
    <property type="entry name" value="KU AUTOANTIGEN DNA HELICASE"/>
    <property type="match status" value="1"/>
</dbReference>
<dbReference type="GO" id="GO:0043564">
    <property type="term" value="C:Ku70:Ku80 complex"/>
    <property type="evidence" value="ECO:0007669"/>
    <property type="project" value="InterPro"/>
</dbReference>
<feature type="domain" description="Ku" evidence="19">
    <location>
        <begin position="343"/>
        <end position="497"/>
    </location>
</feature>
<keyword evidence="6" id="KW-0158">Chromosome</keyword>
<keyword evidence="14" id="KW-0233">DNA recombination</keyword>
<evidence type="ECO:0000256" key="10">
    <source>
        <dbReference type="ARBA" id="ARBA00022806"/>
    </source>
</evidence>
<keyword evidence="8" id="KW-0227">DNA damage</keyword>
<dbReference type="GO" id="GO:0006310">
    <property type="term" value="P:DNA recombination"/>
    <property type="evidence" value="ECO:0007669"/>
    <property type="project" value="UniProtKB-KW"/>
</dbReference>
<dbReference type="SUPFAM" id="SSF100939">
    <property type="entry name" value="SPOC domain-like"/>
    <property type="match status" value="1"/>
</dbReference>
<dbReference type="OrthoDB" id="761538at2759"/>
<dbReference type="InterPro" id="IPR027388">
    <property type="entry name" value="Ku70_bridge/pillars_dom_sf"/>
</dbReference>
<accession>A0A9Q3E126</accession>
<dbReference type="Gene3D" id="2.40.290.10">
    <property type="match status" value="1"/>
</dbReference>
<dbReference type="Proteomes" id="UP000765509">
    <property type="component" value="Unassembled WGS sequence"/>
</dbReference>
<keyword evidence="12" id="KW-0779">Telomere</keyword>
<dbReference type="Gene3D" id="3.40.50.410">
    <property type="entry name" value="von Willebrand factor, type A domain"/>
    <property type="match status" value="1"/>
</dbReference>
<dbReference type="SUPFAM" id="SSF53300">
    <property type="entry name" value="vWA-like"/>
    <property type="match status" value="1"/>
</dbReference>
<evidence type="ECO:0000256" key="7">
    <source>
        <dbReference type="ARBA" id="ARBA00022741"/>
    </source>
</evidence>
<dbReference type="GO" id="GO:0003678">
    <property type="term" value="F:DNA helicase activity"/>
    <property type="evidence" value="ECO:0007669"/>
    <property type="project" value="UniProtKB-EC"/>
</dbReference>
<dbReference type="GO" id="GO:0016787">
    <property type="term" value="F:hydrolase activity"/>
    <property type="evidence" value="ECO:0007669"/>
    <property type="project" value="UniProtKB-KW"/>
</dbReference>
<keyword evidence="11" id="KW-0067">ATP-binding</keyword>
<dbReference type="GO" id="GO:0000723">
    <property type="term" value="P:telomere maintenance"/>
    <property type="evidence" value="ECO:0007669"/>
    <property type="project" value="InterPro"/>
</dbReference>
<keyword evidence="10" id="KW-0347">Helicase</keyword>
<dbReference type="Pfam" id="PF03731">
    <property type="entry name" value="Ku_N"/>
    <property type="match status" value="1"/>
</dbReference>
<dbReference type="InterPro" id="IPR005161">
    <property type="entry name" value="Ku_N"/>
</dbReference>
<evidence type="ECO:0000256" key="9">
    <source>
        <dbReference type="ARBA" id="ARBA00022801"/>
    </source>
</evidence>
<evidence type="ECO:0000313" key="20">
    <source>
        <dbReference type="EMBL" id="MBW0509342.1"/>
    </source>
</evidence>
<keyword evidence="15" id="KW-0234">DNA repair</keyword>
<evidence type="ECO:0000256" key="1">
    <source>
        <dbReference type="ARBA" id="ARBA00004123"/>
    </source>
</evidence>
<evidence type="ECO:0000256" key="6">
    <source>
        <dbReference type="ARBA" id="ARBA00022454"/>
    </source>
</evidence>
<evidence type="ECO:0000259" key="19">
    <source>
        <dbReference type="SMART" id="SM00559"/>
    </source>
</evidence>
<evidence type="ECO:0000256" key="4">
    <source>
        <dbReference type="ARBA" id="ARBA00012551"/>
    </source>
</evidence>
<evidence type="ECO:0000256" key="14">
    <source>
        <dbReference type="ARBA" id="ARBA00023172"/>
    </source>
</evidence>
<dbReference type="SMART" id="SM00559">
    <property type="entry name" value="Ku78"/>
    <property type="match status" value="1"/>
</dbReference>
<dbReference type="GO" id="GO:0003684">
    <property type="term" value="F:damaged DNA binding"/>
    <property type="evidence" value="ECO:0007669"/>
    <property type="project" value="InterPro"/>
</dbReference>
<dbReference type="EMBL" id="AVOT02020888">
    <property type="protein sequence ID" value="MBW0509342.1"/>
    <property type="molecule type" value="Genomic_DNA"/>
</dbReference>
<dbReference type="GO" id="GO:0006303">
    <property type="term" value="P:double-strand break repair via nonhomologous end joining"/>
    <property type="evidence" value="ECO:0007669"/>
    <property type="project" value="InterPro"/>
</dbReference>
<sequence>MEPFGWPSTYGASTDQDQEDNEEFQDQFSVRKDVILFAIEATDAMISGRPQIRGDLDPDKAHDIGSCGLLDTVQMVYQLMRKKIISSPKDRIGLMVFNVQQSGSKTGTHSWSSCVFLHDLTPIDAPSIQKLKMLIEKCHKDPQELPRLFVPQSKQPNQIHEALRSALNRFKECAPTHSSKRLFLITSNINPLSSADKEQAQRVKVSMTASKDLAENGIALELFCTQQADFSQINQFYGPLLEYHIDPNYKDTAMHIPPFVHLPLNSDMQSWFDKLLRDASMREMNKRSAFSIPFRIGEGFEIGISGYVLIAEEKRKGYIWVDPYTSTSEEVKIISEYRDAESTAVVPRHQAVNYFPIGDSKDVRSFRRIVFSPQELEEIRTLGLDKGLRLLGFRPRDEVRWQDHLKHSYFIYPSDDLLLGSTRAFSALLQSMVSKQKIGYGLLRARKGDTPALVAILPQLEIFDPNMTQERPSGMHLCILPWADELYPPPTVDQLSCLRDSEEQICYPIKLADKIVKKLKVAYAPNNIRNPALQYHYDFLAAKYLREPFEESPDQSLPWYSAIKERCGCLISQLKEAIDDDPRAQEESTQPIPMAKKRRRIEDGEGVDTEVVEAAFANGRESSLLVQQLKEYLIFKGKLKVGSKPPLKAGLIDAVRMLLREDNTADFPRKGKTWEL</sequence>
<evidence type="ECO:0000256" key="16">
    <source>
        <dbReference type="ARBA" id="ARBA00023242"/>
    </source>
</evidence>
<keyword evidence="7" id="KW-0547">Nucleotide-binding</keyword>
<dbReference type="GO" id="GO:0003690">
    <property type="term" value="F:double-stranded DNA binding"/>
    <property type="evidence" value="ECO:0007669"/>
    <property type="project" value="TreeGrafter"/>
</dbReference>
<keyword evidence="21" id="KW-1185">Reference proteome</keyword>
<reference evidence="20" key="1">
    <citation type="submission" date="2021-03" db="EMBL/GenBank/DDBJ databases">
        <title>Draft genome sequence of rust myrtle Austropuccinia psidii MF-1, a brazilian biotype.</title>
        <authorList>
            <person name="Quecine M.C."/>
            <person name="Pachon D.M.R."/>
            <person name="Bonatelli M.L."/>
            <person name="Correr F.H."/>
            <person name="Franceschini L.M."/>
            <person name="Leite T.F."/>
            <person name="Margarido G.R.A."/>
            <person name="Almeida C.A."/>
            <person name="Ferrarezi J.A."/>
            <person name="Labate C.A."/>
        </authorList>
    </citation>
    <scope>NUCLEOTIDE SEQUENCE</scope>
    <source>
        <strain evidence="20">MF-1</strain>
    </source>
</reference>
<name>A0A9Q3E126_9BASI</name>